<dbReference type="GO" id="GO:0005524">
    <property type="term" value="F:ATP binding"/>
    <property type="evidence" value="ECO:0007669"/>
    <property type="project" value="UniProtKB-UniRule"/>
</dbReference>
<feature type="region of interest" description="Head domain (RuvB-H)" evidence="9">
    <location>
        <begin position="261"/>
        <end position="360"/>
    </location>
</feature>
<evidence type="ECO:0000259" key="11">
    <source>
        <dbReference type="SMART" id="SM00382"/>
    </source>
</evidence>
<dbReference type="GO" id="GO:0048476">
    <property type="term" value="C:Holliday junction resolvase complex"/>
    <property type="evidence" value="ECO:0007669"/>
    <property type="project" value="UniProtKB-UniRule"/>
</dbReference>
<organism evidence="12 13">
    <name type="scientific">Acetobacter garciniae</name>
    <dbReference type="NCBI Taxonomy" id="2817435"/>
    <lineage>
        <taxon>Bacteria</taxon>
        <taxon>Pseudomonadati</taxon>
        <taxon>Pseudomonadota</taxon>
        <taxon>Alphaproteobacteria</taxon>
        <taxon>Acetobacterales</taxon>
        <taxon>Acetobacteraceae</taxon>
        <taxon>Acetobacter</taxon>
    </lineage>
</organism>
<evidence type="ECO:0000256" key="6">
    <source>
        <dbReference type="ARBA" id="ARBA00023125"/>
    </source>
</evidence>
<keyword evidence="8 9" id="KW-0234">DNA repair</keyword>
<keyword evidence="12" id="KW-0347">Helicase</keyword>
<feature type="binding site" evidence="9">
    <location>
        <position position="26"/>
    </location>
    <ligand>
        <name>ATP</name>
        <dbReference type="ChEBI" id="CHEBI:30616"/>
    </ligand>
</feature>
<evidence type="ECO:0000256" key="2">
    <source>
        <dbReference type="ARBA" id="ARBA00022741"/>
    </source>
</evidence>
<dbReference type="GO" id="GO:0006310">
    <property type="term" value="P:DNA recombination"/>
    <property type="evidence" value="ECO:0007669"/>
    <property type="project" value="UniProtKB-UniRule"/>
</dbReference>
<dbReference type="NCBIfam" id="TIGR00635">
    <property type="entry name" value="ruvB"/>
    <property type="match status" value="1"/>
</dbReference>
<feature type="binding site" evidence="9">
    <location>
        <position position="176"/>
    </location>
    <ligand>
        <name>ATP</name>
        <dbReference type="ChEBI" id="CHEBI:30616"/>
    </ligand>
</feature>
<comment type="similarity">
    <text evidence="9">Belongs to the RuvB family.</text>
</comment>
<dbReference type="SMART" id="SM00382">
    <property type="entry name" value="AAA"/>
    <property type="match status" value="1"/>
</dbReference>
<evidence type="ECO:0000313" key="13">
    <source>
        <dbReference type="Proteomes" id="UP000664073"/>
    </source>
</evidence>
<dbReference type="Gene3D" id="1.10.10.10">
    <property type="entry name" value="Winged helix-like DNA-binding domain superfamily/Winged helix DNA-binding domain"/>
    <property type="match status" value="1"/>
</dbReference>
<dbReference type="InterPro" id="IPR041445">
    <property type="entry name" value="AAA_lid_4"/>
</dbReference>
<dbReference type="HAMAP" id="MF_00016">
    <property type="entry name" value="DNA_HJ_migration_RuvB"/>
    <property type="match status" value="1"/>
</dbReference>
<comment type="function">
    <text evidence="9">The RuvA-RuvB-RuvC complex processes Holliday junction (HJ) DNA during genetic recombination and DNA repair, while the RuvA-RuvB complex plays an important role in the rescue of blocked DNA replication forks via replication fork reversal (RFR). RuvA specifically binds to HJ cruciform DNA, conferring on it an open structure. The RuvB hexamer acts as an ATP-dependent pump, pulling dsDNA into and through the RuvAB complex. RuvB forms 2 homohexamers on either side of HJ DNA bound by 1 or 2 RuvA tetramers; 4 subunits per hexamer contact DNA at a time. Coordinated motions by a converter formed by DNA-disengaged RuvB subunits stimulates ATP hydrolysis and nucleotide exchange. Immobilization of the converter enables RuvB to convert the ATP-contained energy into a lever motion, pulling 2 nucleotides of DNA out of the RuvA tetramer per ATP hydrolyzed, thus driving DNA branch migration. The RuvB motors rotate together with the DNA substrate, which together with the progressing nucleotide cycle form the mechanistic basis for DNA recombination by continuous HJ branch migration. Branch migration allows RuvC to scan DNA until it finds its consensus sequence, where it cleaves and resolves cruciform DNA.</text>
</comment>
<gene>
    <name evidence="9 12" type="primary">ruvB</name>
    <name evidence="12" type="ORF">J2D77_04300</name>
</gene>
<dbReference type="CDD" id="cd00009">
    <property type="entry name" value="AAA"/>
    <property type="match status" value="1"/>
</dbReference>
<feature type="binding site" evidence="9">
    <location>
        <position position="71"/>
    </location>
    <ligand>
        <name>Mg(2+)</name>
        <dbReference type="ChEBI" id="CHEBI:18420"/>
    </ligand>
</feature>
<feature type="binding site" evidence="9">
    <location>
        <position position="25"/>
    </location>
    <ligand>
        <name>ATP</name>
        <dbReference type="ChEBI" id="CHEBI:30616"/>
    </ligand>
</feature>
<keyword evidence="1 9" id="KW-0963">Cytoplasm</keyword>
<keyword evidence="2 9" id="KW-0547">Nucleotide-binding</keyword>
<feature type="binding site" evidence="9">
    <location>
        <position position="71"/>
    </location>
    <ligand>
        <name>ATP</name>
        <dbReference type="ChEBI" id="CHEBI:30616"/>
    </ligand>
</feature>
<dbReference type="GO" id="GO:0000400">
    <property type="term" value="F:four-way junction DNA binding"/>
    <property type="evidence" value="ECO:0007669"/>
    <property type="project" value="UniProtKB-UniRule"/>
</dbReference>
<dbReference type="Pfam" id="PF17864">
    <property type="entry name" value="AAA_lid_4"/>
    <property type="match status" value="1"/>
</dbReference>
<accession>A0A939HLT2</accession>
<feature type="binding site" evidence="9">
    <location>
        <position position="297"/>
    </location>
    <ligand>
        <name>DNA</name>
        <dbReference type="ChEBI" id="CHEBI:16991"/>
    </ligand>
</feature>
<evidence type="ECO:0000256" key="7">
    <source>
        <dbReference type="ARBA" id="ARBA00023172"/>
    </source>
</evidence>
<dbReference type="GO" id="GO:0016787">
    <property type="term" value="F:hydrolase activity"/>
    <property type="evidence" value="ECO:0007669"/>
    <property type="project" value="UniProtKB-KW"/>
</dbReference>
<dbReference type="SUPFAM" id="SSF52540">
    <property type="entry name" value="P-loop containing nucleoside triphosphate hydrolases"/>
    <property type="match status" value="1"/>
</dbReference>
<feature type="binding site" evidence="9">
    <location>
        <position position="321"/>
    </location>
    <ligand>
        <name>DNA</name>
        <dbReference type="ChEBI" id="CHEBI:16991"/>
    </ligand>
</feature>
<feature type="binding site" evidence="9">
    <location>
        <position position="223"/>
    </location>
    <ligand>
        <name>ATP</name>
        <dbReference type="ChEBI" id="CHEBI:30616"/>
    </ligand>
</feature>
<evidence type="ECO:0000256" key="8">
    <source>
        <dbReference type="ARBA" id="ARBA00023204"/>
    </source>
</evidence>
<dbReference type="InterPro" id="IPR008824">
    <property type="entry name" value="RuvB-like_N"/>
</dbReference>
<dbReference type="NCBIfam" id="NF000868">
    <property type="entry name" value="PRK00080.1"/>
    <property type="match status" value="1"/>
</dbReference>
<keyword evidence="7 9" id="KW-0233">DNA recombination</keyword>
<evidence type="ECO:0000256" key="4">
    <source>
        <dbReference type="ARBA" id="ARBA00022801"/>
    </source>
</evidence>
<evidence type="ECO:0000256" key="3">
    <source>
        <dbReference type="ARBA" id="ARBA00022763"/>
    </source>
</evidence>
<evidence type="ECO:0000256" key="5">
    <source>
        <dbReference type="ARBA" id="ARBA00022840"/>
    </source>
</evidence>
<evidence type="ECO:0000256" key="1">
    <source>
        <dbReference type="ARBA" id="ARBA00022490"/>
    </source>
</evidence>
<feature type="binding site" evidence="9">
    <location>
        <begin position="133"/>
        <end position="135"/>
    </location>
    <ligand>
        <name>ATP</name>
        <dbReference type="ChEBI" id="CHEBI:30616"/>
    </ligand>
</feature>
<comment type="subcellular location">
    <subcellularLocation>
        <location evidence="9">Cytoplasm</location>
    </subcellularLocation>
</comment>
<dbReference type="Gene3D" id="3.40.50.300">
    <property type="entry name" value="P-loop containing nucleotide triphosphate hydrolases"/>
    <property type="match status" value="1"/>
</dbReference>
<dbReference type="InterPro" id="IPR003593">
    <property type="entry name" value="AAA+_ATPase"/>
</dbReference>
<evidence type="ECO:0000256" key="10">
    <source>
        <dbReference type="SAM" id="MobiDB-lite"/>
    </source>
</evidence>
<feature type="binding site" evidence="9">
    <location>
        <position position="67"/>
    </location>
    <ligand>
        <name>ATP</name>
        <dbReference type="ChEBI" id="CHEBI:30616"/>
    </ligand>
</feature>
<feature type="domain" description="AAA+ ATPase" evidence="11">
    <location>
        <begin position="56"/>
        <end position="183"/>
    </location>
</feature>
<dbReference type="Proteomes" id="UP000664073">
    <property type="component" value="Unassembled WGS sequence"/>
</dbReference>
<dbReference type="InterPro" id="IPR004605">
    <property type="entry name" value="DNA_helicase_Holl-junc_RuvB"/>
</dbReference>
<feature type="region of interest" description="Disordered" evidence="10">
    <location>
        <begin position="329"/>
        <end position="360"/>
    </location>
</feature>
<dbReference type="GO" id="GO:0006281">
    <property type="term" value="P:DNA repair"/>
    <property type="evidence" value="ECO:0007669"/>
    <property type="project" value="UniProtKB-UniRule"/>
</dbReference>
<dbReference type="GO" id="GO:0009378">
    <property type="term" value="F:four-way junction helicase activity"/>
    <property type="evidence" value="ECO:0007669"/>
    <property type="project" value="InterPro"/>
</dbReference>
<dbReference type="Pfam" id="PF05496">
    <property type="entry name" value="RuvB_N"/>
    <property type="match status" value="1"/>
</dbReference>
<dbReference type="RefSeq" id="WP_207845087.1">
    <property type="nucleotide sequence ID" value="NZ_JAFVMH010000002.1"/>
</dbReference>
<feature type="binding site" evidence="9">
    <location>
        <position position="72"/>
    </location>
    <ligand>
        <name>ATP</name>
        <dbReference type="ChEBI" id="CHEBI:30616"/>
    </ligand>
</feature>
<evidence type="ECO:0000313" key="12">
    <source>
        <dbReference type="EMBL" id="MBO1324381.1"/>
    </source>
</evidence>
<sequence length="360" mass="39024">MSPEFTPEREIDAARHGEDAGEAALRPQTLADFTGQKASRENLSIFIAAARKRGDALDHVLLHGPPGLGKTTLAQIVARELGVGFRATSGPVIQRAGDLAAILTNLQPRDVLFIDEIHRLQPAIEEILYPAMEDFQLDLIIGEGPAARSVRIDLAPFTLVAATTRAGLLATPLRDRFGIPLRLVFYTPEELCSIVARGADKLGFDLSPGGAMEIARRARGTPRIAGRLLRRVRDFASMSAQEGPVGAELADAALNRLEVDALGLDGMDRRYLRRIAEYHHGGPVGVETLAAALAESRDTLEDVIEPYLIQEGLVLRTSRGRVLGERGWRHLGLEPPPRDQGMGEDTSPQLDLLPGDEDKG</sequence>
<keyword evidence="13" id="KW-1185">Reference proteome</keyword>
<feature type="binding site" evidence="9">
    <location>
        <position position="186"/>
    </location>
    <ligand>
        <name>ATP</name>
        <dbReference type="ChEBI" id="CHEBI:30616"/>
    </ligand>
</feature>
<dbReference type="Pfam" id="PF05491">
    <property type="entry name" value="WHD_RuvB"/>
    <property type="match status" value="1"/>
</dbReference>
<comment type="caution">
    <text evidence="9">Lacks conserved residue(s) required for the propagation of feature annotation.</text>
</comment>
<dbReference type="PANTHER" id="PTHR42848:SF1">
    <property type="entry name" value="HOLLIDAY JUNCTION BRANCH MIGRATION COMPLEX SUBUNIT RUVB"/>
    <property type="match status" value="1"/>
</dbReference>
<keyword evidence="3 9" id="KW-0227">DNA damage</keyword>
<evidence type="ECO:0000256" key="9">
    <source>
        <dbReference type="HAMAP-Rule" id="MF_00016"/>
    </source>
</evidence>
<name>A0A939HLT2_9PROT</name>
<dbReference type="SUPFAM" id="SSF46785">
    <property type="entry name" value="Winged helix' DNA-binding domain"/>
    <property type="match status" value="1"/>
</dbReference>
<dbReference type="EMBL" id="JAFVMH010000002">
    <property type="protein sequence ID" value="MBO1324381.1"/>
    <property type="molecule type" value="Genomic_DNA"/>
</dbReference>
<dbReference type="InterPro" id="IPR036388">
    <property type="entry name" value="WH-like_DNA-bd_sf"/>
</dbReference>
<comment type="domain">
    <text evidence="9">Has 3 domains, the large (RuvB-L) and small ATPase (RuvB-S) domains and the C-terminal head (RuvB-H) domain. The head domain binds DNA, while the ATPase domains jointly bind ATP, ADP or are empty depending on the state of the subunit in the translocation cycle. During a single DNA translocation step the structure of each domain remains the same, but their relative positions change.</text>
</comment>
<dbReference type="InterPro" id="IPR008823">
    <property type="entry name" value="RuvB_wg_C"/>
</dbReference>
<proteinExistence type="inferred from homology"/>
<feature type="binding site" evidence="9">
    <location>
        <position position="70"/>
    </location>
    <ligand>
        <name>ATP</name>
        <dbReference type="ChEBI" id="CHEBI:30616"/>
    </ligand>
</feature>
<protein>
    <recommendedName>
        <fullName evidence="9">Holliday junction branch migration complex subunit RuvB</fullName>
        <ecNumber evidence="9">3.6.4.-</ecNumber>
    </recommendedName>
</protein>
<reference evidence="12" key="1">
    <citation type="submission" date="2021-03" db="EMBL/GenBank/DDBJ databases">
        <title>The complete genome sequence of Acetobacter sp. TBRC 12339.</title>
        <authorList>
            <person name="Charoenyingcharoen P."/>
            <person name="Yukphan P."/>
        </authorList>
    </citation>
    <scope>NUCLEOTIDE SEQUENCE</scope>
    <source>
        <strain evidence="12">TBRC 12339</strain>
    </source>
</reference>
<keyword evidence="4 9" id="KW-0378">Hydrolase</keyword>
<dbReference type="Gene3D" id="1.10.8.60">
    <property type="match status" value="1"/>
</dbReference>
<dbReference type="GO" id="GO:0005737">
    <property type="term" value="C:cytoplasm"/>
    <property type="evidence" value="ECO:0007669"/>
    <property type="project" value="UniProtKB-SubCell"/>
</dbReference>
<keyword evidence="5 9" id="KW-0067">ATP-binding</keyword>
<comment type="subunit">
    <text evidence="9">Homohexamer. Forms an RuvA(8)-RuvB(12)-Holliday junction (HJ) complex. HJ DNA is sandwiched between 2 RuvA tetramers; dsDNA enters through RuvA and exits via RuvB. An RuvB hexamer assembles on each DNA strand where it exits the tetramer. Each RuvB hexamer is contacted by two RuvA subunits (via domain III) on 2 adjacent RuvB subunits; this complex drives branch migration. In the full resolvosome a probable DNA-RuvA(4)-RuvB(12)-RuvC(2) complex forms which resolves the HJ.</text>
</comment>
<dbReference type="InterPro" id="IPR036390">
    <property type="entry name" value="WH_DNA-bd_sf"/>
</dbReference>
<dbReference type="PANTHER" id="PTHR42848">
    <property type="match status" value="1"/>
</dbReference>
<dbReference type="InterPro" id="IPR027417">
    <property type="entry name" value="P-loop_NTPase"/>
</dbReference>
<keyword evidence="6 9" id="KW-0238">DNA-binding</keyword>
<dbReference type="EC" id="3.6.4.-" evidence="9"/>
<dbReference type="AlphaFoldDB" id="A0A939HLT2"/>
<comment type="catalytic activity">
    <reaction evidence="9">
        <text>ATP + H2O = ADP + phosphate + H(+)</text>
        <dbReference type="Rhea" id="RHEA:13065"/>
        <dbReference type="ChEBI" id="CHEBI:15377"/>
        <dbReference type="ChEBI" id="CHEBI:15378"/>
        <dbReference type="ChEBI" id="CHEBI:30616"/>
        <dbReference type="ChEBI" id="CHEBI:43474"/>
        <dbReference type="ChEBI" id="CHEBI:456216"/>
    </reaction>
</comment>
<feature type="binding site" evidence="9">
    <location>
        <position position="316"/>
    </location>
    <ligand>
        <name>DNA</name>
        <dbReference type="ChEBI" id="CHEBI:16991"/>
    </ligand>
</feature>
<comment type="caution">
    <text evidence="12">The sequence shown here is derived from an EMBL/GenBank/DDBJ whole genome shotgun (WGS) entry which is preliminary data.</text>
</comment>